<feature type="region of interest" description="Disordered" evidence="1">
    <location>
        <begin position="102"/>
        <end position="156"/>
    </location>
</feature>
<feature type="compositionally biased region" description="Basic and acidic residues" evidence="1">
    <location>
        <begin position="11"/>
        <end position="25"/>
    </location>
</feature>
<sequence length="288" mass="31807">MSSGDICVESRPSKIEERKDREEQRVTRYQTLETNLNQEKTQKEESYTETLSRLWRNSKPECSWEDFPPLRSGGGVLDGEQSRGAVVDGDCGLEVGVGGLLEGCPPPSSSSSSFSFYPTSQNEPATIGQLPKPPSDNNTGEKKPPVKQQRGGESFDGHHCGNVGNCAFLRPWESHTRAGTCGDGKRGRPLTRAEMSDGEQHHLITWSAGAGKVLSIKLAAEDRFPRFKVFTTAVEVMRVFTWDLILRNTVSRFSCEASVQHHIKSTISSTEAQIPDLLERAGRVKKDV</sequence>
<evidence type="ECO:0000313" key="2">
    <source>
        <dbReference type="EMBL" id="CAB1412458.1"/>
    </source>
</evidence>
<feature type="region of interest" description="Disordered" evidence="1">
    <location>
        <begin position="62"/>
        <end position="81"/>
    </location>
</feature>
<comment type="caution">
    <text evidence="2">The sequence shown here is derived from an EMBL/GenBank/DDBJ whole genome shotgun (WGS) entry which is preliminary data.</text>
</comment>
<evidence type="ECO:0000313" key="3">
    <source>
        <dbReference type="Proteomes" id="UP001153269"/>
    </source>
</evidence>
<dbReference type="Proteomes" id="UP001153269">
    <property type="component" value="Unassembled WGS sequence"/>
</dbReference>
<organism evidence="2 3">
    <name type="scientific">Pleuronectes platessa</name>
    <name type="common">European plaice</name>
    <dbReference type="NCBI Taxonomy" id="8262"/>
    <lineage>
        <taxon>Eukaryota</taxon>
        <taxon>Metazoa</taxon>
        <taxon>Chordata</taxon>
        <taxon>Craniata</taxon>
        <taxon>Vertebrata</taxon>
        <taxon>Euteleostomi</taxon>
        <taxon>Actinopterygii</taxon>
        <taxon>Neopterygii</taxon>
        <taxon>Teleostei</taxon>
        <taxon>Neoteleostei</taxon>
        <taxon>Acanthomorphata</taxon>
        <taxon>Carangaria</taxon>
        <taxon>Pleuronectiformes</taxon>
        <taxon>Pleuronectoidei</taxon>
        <taxon>Pleuronectidae</taxon>
        <taxon>Pleuronectes</taxon>
    </lineage>
</organism>
<proteinExistence type="predicted"/>
<reference evidence="2" key="1">
    <citation type="submission" date="2020-03" db="EMBL/GenBank/DDBJ databases">
        <authorList>
            <person name="Weist P."/>
        </authorList>
    </citation>
    <scope>NUCLEOTIDE SEQUENCE</scope>
</reference>
<evidence type="ECO:0000256" key="1">
    <source>
        <dbReference type="SAM" id="MobiDB-lite"/>
    </source>
</evidence>
<dbReference type="AlphaFoldDB" id="A0A9N7Y4K2"/>
<accession>A0A9N7Y4K2</accession>
<name>A0A9N7Y4K2_PLEPL</name>
<protein>
    <submittedName>
        <fullName evidence="2">Uncharacterized protein</fullName>
    </submittedName>
</protein>
<gene>
    <name evidence="2" type="ORF">PLEPLA_LOCUS150</name>
</gene>
<dbReference type="EMBL" id="CADEAL010000003">
    <property type="protein sequence ID" value="CAB1412458.1"/>
    <property type="molecule type" value="Genomic_DNA"/>
</dbReference>
<keyword evidence="3" id="KW-1185">Reference proteome</keyword>
<feature type="region of interest" description="Disordered" evidence="1">
    <location>
        <begin position="1"/>
        <end position="25"/>
    </location>
</feature>